<evidence type="ECO:0000256" key="7">
    <source>
        <dbReference type="RuleBase" id="RU363032"/>
    </source>
</evidence>
<keyword evidence="6 7" id="KW-0472">Membrane</keyword>
<dbReference type="EMBL" id="CAKJTJ010000009">
    <property type="protein sequence ID" value="CAG9621369.1"/>
    <property type="molecule type" value="Genomic_DNA"/>
</dbReference>
<feature type="transmembrane region" description="Helical" evidence="7">
    <location>
        <begin position="351"/>
        <end position="372"/>
    </location>
</feature>
<evidence type="ECO:0000313" key="9">
    <source>
        <dbReference type="EMBL" id="CAG9621369.1"/>
    </source>
</evidence>
<comment type="subcellular location">
    <subcellularLocation>
        <location evidence="1 7">Cell membrane</location>
        <topology evidence="1 7">Multi-pass membrane protein</topology>
    </subcellularLocation>
</comment>
<keyword evidence="2 7" id="KW-0813">Transport</keyword>
<dbReference type="PANTHER" id="PTHR30465">
    <property type="entry name" value="INNER MEMBRANE ABC TRANSPORTER"/>
    <property type="match status" value="1"/>
</dbReference>
<dbReference type="Pfam" id="PF00528">
    <property type="entry name" value="BPD_transp_1"/>
    <property type="match status" value="1"/>
</dbReference>
<dbReference type="CDD" id="cd06261">
    <property type="entry name" value="TM_PBP2"/>
    <property type="match status" value="1"/>
</dbReference>
<feature type="transmembrane region" description="Helical" evidence="7">
    <location>
        <begin position="88"/>
        <end position="109"/>
    </location>
</feature>
<evidence type="ECO:0000313" key="10">
    <source>
        <dbReference type="Proteomes" id="UP000789833"/>
    </source>
</evidence>
<evidence type="ECO:0000256" key="5">
    <source>
        <dbReference type="ARBA" id="ARBA00022989"/>
    </source>
</evidence>
<comment type="caution">
    <text evidence="9">The sequence shown here is derived from an EMBL/GenBank/DDBJ whole genome shotgun (WGS) entry which is preliminary data.</text>
</comment>
<proteinExistence type="inferred from homology"/>
<sequence>MKLFLNIGKLITVNLLVIVGLTLLILFPKQMNQVDFYQFSITYYFSITEFTESVKTYFSDRMQGMDFGVTFEGTPVLEILFPFLSNTLILLSLSLVLVILGSLLLQAILHLFKLSIPQAPSWLKIPEIFIILFLFILISASGVNFSLYSTLLLIIVYPTYYVLRILLKDKRLSYKESLWQIGIQLKNIMLVVFTSLFFVEWLTGYNGVVTFFLTHIDLSKDVFTRALRNYEYELIVTSVLFFLVILFIAEWVSYLLQQLQVKEKSERFRTIWNLIIKQILISLVLVLLVLFPKSGHIDFTQDKYVFSPSIYKENITTLVENIVTERSLGTIANGETVEEEIAKFYPRSIKVIAFAFSLSLLVGLAKGMFDFYSKNRWYSLLGKGVTWTTSSVPDFFLIIFLQWFLIFNVKSLQVMGNDHWYAFILLGALISIHPSMYLANIVRNALEDEAGEPYVQVARSKGLSRIYILRQHLFKNAIGNITNYIPAMLLFIMSNLLIVEWIFDYKGAAYRLLFAMQTGKNLLVQQTRVEDGPIILGLVLCFLLPIFIVQVFSLIIKYKYTPVRRVRGE</sequence>
<name>A0ABM8YNM8_9BACI</name>
<protein>
    <recommendedName>
        <fullName evidence="8">ABC transmembrane type-1 domain-containing protein</fullName>
    </recommendedName>
</protein>
<feature type="transmembrane region" description="Helical" evidence="7">
    <location>
        <begin position="234"/>
        <end position="256"/>
    </location>
</feature>
<feature type="transmembrane region" description="Helical" evidence="7">
    <location>
        <begin position="188"/>
        <end position="214"/>
    </location>
</feature>
<feature type="transmembrane region" description="Helical" evidence="7">
    <location>
        <begin position="121"/>
        <end position="141"/>
    </location>
</feature>
<evidence type="ECO:0000256" key="6">
    <source>
        <dbReference type="ARBA" id="ARBA00023136"/>
    </source>
</evidence>
<feature type="transmembrane region" description="Helical" evidence="7">
    <location>
        <begin position="147"/>
        <end position="167"/>
    </location>
</feature>
<dbReference type="RefSeq" id="WP_230501255.1">
    <property type="nucleotide sequence ID" value="NZ_CAKJTJ010000009.1"/>
</dbReference>
<gene>
    <name evidence="9" type="ORF">BACCIP111883_02141</name>
</gene>
<organism evidence="9 10">
    <name type="scientific">Sutcliffiella rhizosphaerae</name>
    <dbReference type="NCBI Taxonomy" id="2880967"/>
    <lineage>
        <taxon>Bacteria</taxon>
        <taxon>Bacillati</taxon>
        <taxon>Bacillota</taxon>
        <taxon>Bacilli</taxon>
        <taxon>Bacillales</taxon>
        <taxon>Bacillaceae</taxon>
        <taxon>Sutcliffiella</taxon>
    </lineage>
</organism>
<evidence type="ECO:0000256" key="3">
    <source>
        <dbReference type="ARBA" id="ARBA00022475"/>
    </source>
</evidence>
<dbReference type="PANTHER" id="PTHR30465:SF44">
    <property type="entry name" value="ABC-TYPE DIPEPTIDE_OLIGOPEPTIDE TRANSPORT SYSTEM, PERMEASE COMPONENT"/>
    <property type="match status" value="1"/>
</dbReference>
<evidence type="ECO:0000256" key="1">
    <source>
        <dbReference type="ARBA" id="ARBA00004651"/>
    </source>
</evidence>
<reference evidence="9 10" key="1">
    <citation type="submission" date="2021-10" db="EMBL/GenBank/DDBJ databases">
        <authorList>
            <person name="Criscuolo A."/>
        </authorList>
    </citation>
    <scope>NUCLEOTIDE SEQUENCE [LARGE SCALE GENOMIC DNA]</scope>
    <source>
        <strain evidence="10">CIP 111883</strain>
    </source>
</reference>
<evidence type="ECO:0000256" key="2">
    <source>
        <dbReference type="ARBA" id="ARBA00022448"/>
    </source>
</evidence>
<feature type="transmembrane region" description="Helical" evidence="7">
    <location>
        <begin position="384"/>
        <end position="407"/>
    </location>
</feature>
<feature type="transmembrane region" description="Helical" evidence="7">
    <location>
        <begin position="534"/>
        <end position="556"/>
    </location>
</feature>
<feature type="transmembrane region" description="Helical" evidence="7">
    <location>
        <begin position="7"/>
        <end position="27"/>
    </location>
</feature>
<dbReference type="PROSITE" id="PS50928">
    <property type="entry name" value="ABC_TM1"/>
    <property type="match status" value="1"/>
</dbReference>
<evidence type="ECO:0000256" key="4">
    <source>
        <dbReference type="ARBA" id="ARBA00022692"/>
    </source>
</evidence>
<feature type="transmembrane region" description="Helical" evidence="7">
    <location>
        <begin position="268"/>
        <end position="291"/>
    </location>
</feature>
<keyword evidence="10" id="KW-1185">Reference proteome</keyword>
<evidence type="ECO:0000259" key="8">
    <source>
        <dbReference type="PROSITE" id="PS50928"/>
    </source>
</evidence>
<feature type="domain" description="ABC transmembrane type-1" evidence="8">
    <location>
        <begin position="345"/>
        <end position="553"/>
    </location>
</feature>
<feature type="transmembrane region" description="Helical" evidence="7">
    <location>
        <begin position="419"/>
        <end position="439"/>
    </location>
</feature>
<dbReference type="InterPro" id="IPR000515">
    <property type="entry name" value="MetI-like"/>
</dbReference>
<dbReference type="Proteomes" id="UP000789833">
    <property type="component" value="Unassembled WGS sequence"/>
</dbReference>
<accession>A0ABM8YNM8</accession>
<dbReference type="Gene3D" id="1.10.3720.10">
    <property type="entry name" value="MetI-like"/>
    <property type="match status" value="1"/>
</dbReference>
<dbReference type="InterPro" id="IPR035906">
    <property type="entry name" value="MetI-like_sf"/>
</dbReference>
<comment type="similarity">
    <text evidence="7">Belongs to the binding-protein-dependent transport system permease family.</text>
</comment>
<dbReference type="SUPFAM" id="SSF161098">
    <property type="entry name" value="MetI-like"/>
    <property type="match status" value="1"/>
</dbReference>
<keyword evidence="3" id="KW-1003">Cell membrane</keyword>
<keyword evidence="5 7" id="KW-1133">Transmembrane helix</keyword>
<feature type="transmembrane region" description="Helical" evidence="7">
    <location>
        <begin position="484"/>
        <end position="503"/>
    </location>
</feature>
<keyword evidence="4 7" id="KW-0812">Transmembrane</keyword>